<dbReference type="RefSeq" id="WP_057863050.1">
    <property type="nucleotide sequence ID" value="NZ_LLYB01000131.1"/>
</dbReference>
<reference evidence="2 3" key="1">
    <citation type="submission" date="2014-03" db="EMBL/GenBank/DDBJ databases">
        <title>Bradyrhizobium valentinum sp. nov., isolated from effective nodules of Lupinus mariae-josephae, a lupine endemic of basic-lime soils in Eastern Spain.</title>
        <authorList>
            <person name="Duran D."/>
            <person name="Rey L."/>
            <person name="Navarro A."/>
            <person name="Busquets A."/>
            <person name="Imperial J."/>
            <person name="Ruiz-Argueso T."/>
        </authorList>
    </citation>
    <scope>NUCLEOTIDE SEQUENCE [LARGE SCALE GENOMIC DNA]</scope>
    <source>
        <strain evidence="2 3">CCBAU 23086</strain>
    </source>
</reference>
<evidence type="ECO:0000313" key="3">
    <source>
        <dbReference type="Proteomes" id="UP000051660"/>
    </source>
</evidence>
<keyword evidence="1" id="KW-1133">Transmembrane helix</keyword>
<dbReference type="Proteomes" id="UP000051660">
    <property type="component" value="Unassembled WGS sequence"/>
</dbReference>
<feature type="transmembrane region" description="Helical" evidence="1">
    <location>
        <begin position="12"/>
        <end position="32"/>
    </location>
</feature>
<accession>A0A0R3ME19</accession>
<sequence>MGFPAVWADATLMATGVETAAATVAHAVRIIVRREKRISVYLVRETDVSIAFSSEVDTGSHEENASKLRI</sequence>
<dbReference type="EMBL" id="LLYB01000131">
    <property type="protein sequence ID" value="KRR16117.1"/>
    <property type="molecule type" value="Genomic_DNA"/>
</dbReference>
<dbReference type="AlphaFoldDB" id="A0A0R3ME19"/>
<organism evidence="2 3">
    <name type="scientific">Bradyrhizobium lablabi</name>
    <dbReference type="NCBI Taxonomy" id="722472"/>
    <lineage>
        <taxon>Bacteria</taxon>
        <taxon>Pseudomonadati</taxon>
        <taxon>Pseudomonadota</taxon>
        <taxon>Alphaproteobacteria</taxon>
        <taxon>Hyphomicrobiales</taxon>
        <taxon>Nitrobacteraceae</taxon>
        <taxon>Bradyrhizobium</taxon>
    </lineage>
</organism>
<keyword evidence="1" id="KW-0472">Membrane</keyword>
<name>A0A0R3ME19_9BRAD</name>
<protein>
    <submittedName>
        <fullName evidence="2">Uncharacterized protein</fullName>
    </submittedName>
</protein>
<evidence type="ECO:0000256" key="1">
    <source>
        <dbReference type="SAM" id="Phobius"/>
    </source>
</evidence>
<keyword evidence="1" id="KW-0812">Transmembrane</keyword>
<proteinExistence type="predicted"/>
<evidence type="ECO:0000313" key="2">
    <source>
        <dbReference type="EMBL" id="KRR16117.1"/>
    </source>
</evidence>
<comment type="caution">
    <text evidence="2">The sequence shown here is derived from an EMBL/GenBank/DDBJ whole genome shotgun (WGS) entry which is preliminary data.</text>
</comment>
<gene>
    <name evidence="2" type="ORF">CQ14_24045</name>
</gene>